<keyword evidence="9 11" id="KW-0807">Transducer</keyword>
<evidence type="ECO:0000259" key="13">
    <source>
        <dbReference type="PROSITE" id="PS50111"/>
    </source>
</evidence>
<keyword evidence="6 12" id="KW-0812">Transmembrane</keyword>
<keyword evidence="7 12" id="KW-1133">Transmembrane helix</keyword>
<dbReference type="RefSeq" id="WP_173061392.1">
    <property type="nucleotide sequence ID" value="NZ_AP022853.1"/>
</dbReference>
<keyword evidence="16" id="KW-1185">Reference proteome</keyword>
<evidence type="ECO:0000256" key="9">
    <source>
        <dbReference type="ARBA" id="ARBA00023224"/>
    </source>
</evidence>
<dbReference type="PRINTS" id="PR00260">
    <property type="entry name" value="CHEMTRNSDUCR"/>
</dbReference>
<dbReference type="GO" id="GO:0004888">
    <property type="term" value="F:transmembrane signaling receptor activity"/>
    <property type="evidence" value="ECO:0007669"/>
    <property type="project" value="InterPro"/>
</dbReference>
<protein>
    <submittedName>
        <fullName evidence="15">Methyl-accepting chemotaxis protein</fullName>
    </submittedName>
</protein>
<feature type="domain" description="HAMP" evidence="14">
    <location>
        <begin position="220"/>
        <end position="273"/>
    </location>
</feature>
<evidence type="ECO:0000256" key="4">
    <source>
        <dbReference type="ARBA" id="ARBA00022500"/>
    </source>
</evidence>
<evidence type="ECO:0000256" key="6">
    <source>
        <dbReference type="ARBA" id="ARBA00022692"/>
    </source>
</evidence>
<dbReference type="InterPro" id="IPR003122">
    <property type="entry name" value="Tar_rcpt_lig-bd"/>
</dbReference>
<accession>A0A6F8VBN2</accession>
<evidence type="ECO:0000256" key="5">
    <source>
        <dbReference type="ARBA" id="ARBA00022519"/>
    </source>
</evidence>
<feature type="transmembrane region" description="Helical" evidence="12">
    <location>
        <begin position="198"/>
        <end position="219"/>
    </location>
</feature>
<dbReference type="PROSITE" id="PS50111">
    <property type="entry name" value="CHEMOTAXIS_TRANSDUC_2"/>
    <property type="match status" value="1"/>
</dbReference>
<evidence type="ECO:0000256" key="8">
    <source>
        <dbReference type="ARBA" id="ARBA00023136"/>
    </source>
</evidence>
<dbReference type="GO" id="GO:0007165">
    <property type="term" value="P:signal transduction"/>
    <property type="evidence" value="ECO:0007669"/>
    <property type="project" value="UniProtKB-KW"/>
</dbReference>
<evidence type="ECO:0000256" key="1">
    <source>
        <dbReference type="ARBA" id="ARBA00004429"/>
    </source>
</evidence>
<dbReference type="PANTHER" id="PTHR32089:SF112">
    <property type="entry name" value="LYSOZYME-LIKE PROTEIN-RELATED"/>
    <property type="match status" value="1"/>
</dbReference>
<dbReference type="InterPro" id="IPR004090">
    <property type="entry name" value="Chemotax_Me-accpt_rcpt"/>
</dbReference>
<feature type="transmembrane region" description="Helical" evidence="12">
    <location>
        <begin position="12"/>
        <end position="36"/>
    </location>
</feature>
<evidence type="ECO:0000256" key="11">
    <source>
        <dbReference type="PROSITE-ProRule" id="PRU00284"/>
    </source>
</evidence>
<evidence type="ECO:0000259" key="14">
    <source>
        <dbReference type="PROSITE" id="PS50885"/>
    </source>
</evidence>
<dbReference type="Pfam" id="PF02203">
    <property type="entry name" value="TarH"/>
    <property type="match status" value="1"/>
</dbReference>
<dbReference type="Pfam" id="PF00672">
    <property type="entry name" value="HAMP"/>
    <property type="match status" value="1"/>
</dbReference>
<evidence type="ECO:0000256" key="12">
    <source>
        <dbReference type="SAM" id="Phobius"/>
    </source>
</evidence>
<evidence type="ECO:0000256" key="2">
    <source>
        <dbReference type="ARBA" id="ARBA00022475"/>
    </source>
</evidence>
<keyword evidence="4" id="KW-0145">Chemotaxis</keyword>
<dbReference type="InterPro" id="IPR004089">
    <property type="entry name" value="MCPsignal_dom"/>
</dbReference>
<dbReference type="PANTHER" id="PTHR32089">
    <property type="entry name" value="METHYL-ACCEPTING CHEMOTAXIS PROTEIN MCPB"/>
    <property type="match status" value="1"/>
</dbReference>
<dbReference type="GO" id="GO:0006935">
    <property type="term" value="P:chemotaxis"/>
    <property type="evidence" value="ECO:0007669"/>
    <property type="project" value="UniProtKB-KW"/>
</dbReference>
<name>A0A6F8VBN2_9PROT</name>
<dbReference type="Proteomes" id="UP000502260">
    <property type="component" value="Chromosome"/>
</dbReference>
<sequence length="550" mass="59284">MLSRFTIRTRLIFLSCVMSLILIGSGSTGMFVVSMFQDSLSDSYQNEMEPTIQLVKIGQRMVDNRIQLLLALQHDPSNPNSSLHNHPVTKHTDKLAQNAQEIDQLWQQFRAKQWDGKTAQLADKYAEQRKTLLDTGFIPTRDAILAGKFDDATRLTLQAINPTFEAANGTRNELFQLMVDAAKDGNERAKQRYTLIRNLTVAGIAGSVLLALLVAFFIIRGITCSISELRATMVSMQQDNDLTRRATVYGSDEIAEAAQAFNALAGNFQDIIVDVHASAEQLAEASTQLSATSNNVAQSSLQQSEAAASTAAAVQEMSVSVASVAENAEEVRHMAQTSVAETQKGNLSLSELIGEISEVETSVEEISGAVTEFMHSTNTITSMTRQVRDIADQTNLLALNAAIEAARAGEQGRGFAVVADEVRKLAEKSAKSASQIDAVTQTLNTQSVGVENAIARGQGALRSSQDFLENVAMVLSEANSSVSSATNGVDNITSSVREQTAVANEIAQHVEQIAQMAETNSLASKETSAAAHHLEQLAGKLNHIVGRFKA</sequence>
<comment type="similarity">
    <text evidence="10">Belongs to the methyl-accepting chemotaxis (MCP) protein family.</text>
</comment>
<gene>
    <name evidence="15" type="ORF">SKTS_10510</name>
</gene>
<evidence type="ECO:0000256" key="7">
    <source>
        <dbReference type="ARBA" id="ARBA00022989"/>
    </source>
</evidence>
<keyword evidence="3" id="KW-0488">Methylation</keyword>
<feature type="domain" description="Methyl-accepting transducer" evidence="13">
    <location>
        <begin position="278"/>
        <end position="514"/>
    </location>
</feature>
<evidence type="ECO:0000256" key="3">
    <source>
        <dbReference type="ARBA" id="ARBA00022481"/>
    </source>
</evidence>
<dbReference type="PROSITE" id="PS50885">
    <property type="entry name" value="HAMP"/>
    <property type="match status" value="1"/>
</dbReference>
<dbReference type="SUPFAM" id="SSF58104">
    <property type="entry name" value="Methyl-accepting chemotaxis protein (MCP) signaling domain"/>
    <property type="match status" value="1"/>
</dbReference>
<dbReference type="Gene3D" id="1.10.287.950">
    <property type="entry name" value="Methyl-accepting chemotaxis protein"/>
    <property type="match status" value="1"/>
</dbReference>
<dbReference type="CDD" id="cd06225">
    <property type="entry name" value="HAMP"/>
    <property type="match status" value="1"/>
</dbReference>
<comment type="subcellular location">
    <subcellularLocation>
        <location evidence="1">Cell inner membrane</location>
        <topology evidence="1">Multi-pass membrane protein</topology>
    </subcellularLocation>
</comment>
<dbReference type="FunFam" id="1.10.287.950:FF:000001">
    <property type="entry name" value="Methyl-accepting chemotaxis sensory transducer"/>
    <property type="match status" value="1"/>
</dbReference>
<proteinExistence type="inferred from homology"/>
<keyword evidence="2" id="KW-1003">Cell membrane</keyword>
<dbReference type="SMART" id="SM00304">
    <property type="entry name" value="HAMP"/>
    <property type="match status" value="2"/>
</dbReference>
<dbReference type="SMART" id="SM00283">
    <property type="entry name" value="MA"/>
    <property type="match status" value="1"/>
</dbReference>
<organism evidence="15 16">
    <name type="scientific">Sulfurimicrobium lacus</name>
    <dbReference type="NCBI Taxonomy" id="2715678"/>
    <lineage>
        <taxon>Bacteria</taxon>
        <taxon>Pseudomonadati</taxon>
        <taxon>Pseudomonadota</taxon>
        <taxon>Betaproteobacteria</taxon>
        <taxon>Nitrosomonadales</taxon>
        <taxon>Sulfuricellaceae</taxon>
        <taxon>Sulfurimicrobium</taxon>
    </lineage>
</organism>
<keyword evidence="5" id="KW-0997">Cell inner membrane</keyword>
<dbReference type="Pfam" id="PF00015">
    <property type="entry name" value="MCPsignal"/>
    <property type="match status" value="1"/>
</dbReference>
<evidence type="ECO:0000256" key="10">
    <source>
        <dbReference type="ARBA" id="ARBA00029447"/>
    </source>
</evidence>
<evidence type="ECO:0000313" key="16">
    <source>
        <dbReference type="Proteomes" id="UP000502260"/>
    </source>
</evidence>
<dbReference type="AlphaFoldDB" id="A0A6F8VBN2"/>
<dbReference type="GO" id="GO:0005886">
    <property type="term" value="C:plasma membrane"/>
    <property type="evidence" value="ECO:0007669"/>
    <property type="project" value="UniProtKB-SubCell"/>
</dbReference>
<evidence type="ECO:0000313" key="15">
    <source>
        <dbReference type="EMBL" id="BCB26165.1"/>
    </source>
</evidence>
<dbReference type="KEGG" id="slac:SKTS_10510"/>
<dbReference type="InterPro" id="IPR003660">
    <property type="entry name" value="HAMP_dom"/>
</dbReference>
<dbReference type="EMBL" id="AP022853">
    <property type="protein sequence ID" value="BCB26165.1"/>
    <property type="molecule type" value="Genomic_DNA"/>
</dbReference>
<reference evidence="16" key="1">
    <citation type="submission" date="2020-03" db="EMBL/GenBank/DDBJ databases">
        <title>Complete genome sequence of sulfur-oxidizing bacterium skT11.</title>
        <authorList>
            <person name="Kanda M."/>
            <person name="Kojima H."/>
            <person name="Fukui M."/>
        </authorList>
    </citation>
    <scope>NUCLEOTIDE SEQUENCE [LARGE SCALE GENOMIC DNA]</scope>
    <source>
        <strain evidence="16">skT11</strain>
    </source>
</reference>
<keyword evidence="8 12" id="KW-0472">Membrane</keyword>